<dbReference type="GO" id="GO:0005794">
    <property type="term" value="C:Golgi apparatus"/>
    <property type="evidence" value="ECO:0007669"/>
    <property type="project" value="TreeGrafter"/>
</dbReference>
<dbReference type="InterPro" id="IPR057060">
    <property type="entry name" value="MBTPS1_3rd"/>
</dbReference>
<dbReference type="Pfam" id="PF23090">
    <property type="entry name" value="MBTPS1_4th"/>
    <property type="match status" value="1"/>
</dbReference>
<protein>
    <submittedName>
        <fullName evidence="6">Uncharacterized protein</fullName>
    </submittedName>
</protein>
<evidence type="ECO:0000259" key="4">
    <source>
        <dbReference type="Pfam" id="PF23094"/>
    </source>
</evidence>
<dbReference type="GO" id="GO:0004252">
    <property type="term" value="F:serine-type endopeptidase activity"/>
    <property type="evidence" value="ECO:0007669"/>
    <property type="project" value="TreeGrafter"/>
</dbReference>
<dbReference type="InterPro" id="IPR057032">
    <property type="entry name" value="MBTPS1_4th"/>
</dbReference>
<evidence type="ECO:0000313" key="6">
    <source>
        <dbReference type="WBParaSite" id="PSU_v2.g6491.t1"/>
    </source>
</evidence>
<dbReference type="AlphaFoldDB" id="A0A914Z197"/>
<evidence type="ECO:0000256" key="1">
    <source>
        <dbReference type="ARBA" id="ARBA00022670"/>
    </source>
</evidence>
<dbReference type="GO" id="GO:0006508">
    <property type="term" value="P:proteolysis"/>
    <property type="evidence" value="ECO:0007669"/>
    <property type="project" value="UniProtKB-KW"/>
</dbReference>
<dbReference type="WBParaSite" id="PSU_v2.g6491.t1">
    <property type="protein sequence ID" value="PSU_v2.g6491.t1"/>
    <property type="gene ID" value="PSU_v2.g6491"/>
</dbReference>
<feature type="domain" description="MBTPS1 third" evidence="4">
    <location>
        <begin position="1"/>
        <end position="111"/>
    </location>
</feature>
<proteinExistence type="predicted"/>
<dbReference type="Proteomes" id="UP000887577">
    <property type="component" value="Unplaced"/>
</dbReference>
<reference evidence="6" key="1">
    <citation type="submission" date="2022-11" db="UniProtKB">
        <authorList>
            <consortium name="WormBaseParasite"/>
        </authorList>
    </citation>
    <scope>IDENTIFICATION</scope>
</reference>
<feature type="domain" description="MBTPS1 fourth" evidence="3">
    <location>
        <begin position="112"/>
        <end position="305"/>
    </location>
</feature>
<evidence type="ECO:0000259" key="3">
    <source>
        <dbReference type="Pfam" id="PF23090"/>
    </source>
</evidence>
<organism evidence="5 6">
    <name type="scientific">Panagrolaimus superbus</name>
    <dbReference type="NCBI Taxonomy" id="310955"/>
    <lineage>
        <taxon>Eukaryota</taxon>
        <taxon>Metazoa</taxon>
        <taxon>Ecdysozoa</taxon>
        <taxon>Nematoda</taxon>
        <taxon>Chromadorea</taxon>
        <taxon>Rhabditida</taxon>
        <taxon>Tylenchina</taxon>
        <taxon>Panagrolaimomorpha</taxon>
        <taxon>Panagrolaimoidea</taxon>
        <taxon>Panagrolaimidae</taxon>
        <taxon>Panagrolaimus</taxon>
    </lineage>
</organism>
<keyword evidence="2" id="KW-0720">Serine protease</keyword>
<dbReference type="Pfam" id="PF23094">
    <property type="entry name" value="MBTPS1_3rd"/>
    <property type="match status" value="1"/>
</dbReference>
<evidence type="ECO:0000256" key="2">
    <source>
        <dbReference type="ARBA" id="ARBA00022825"/>
    </source>
</evidence>
<dbReference type="InterPro" id="IPR050131">
    <property type="entry name" value="Peptidase_S8_subtilisin-like"/>
</dbReference>
<accession>A0A914Z197</accession>
<keyword evidence="1" id="KW-0645">Protease</keyword>
<name>A0A914Z197_9BILA</name>
<sequence>MWPYCSQPLYADGLPTIFNITILNGYGIGGEIIDEPIFESFENEFDSFLDVHIEYSRRIWPWSGYLAVFIKINSKASNFNGIISAQIRLKVKTADKIDETTFKFRIKIIPTPSKSQRILWDQYRQMRYPPGYFARDNLEQKNSPLDWNADHPHTNFKNLYENFRKNGYFIEISGHPLTCTNLSSYSTLFIVDPEEEFFPDELTEIQKAVKFDGLNLIIFADWFNSTLIKKIQFLDDNTGKLWFPETGGTNIPALNSLLNIFGFSFGDIILNGKFEFGDSVINFLSGSTLIKAPKNGRLGFAKLDDIVSFVFMVLQNGIS</sequence>
<evidence type="ECO:0000313" key="5">
    <source>
        <dbReference type="Proteomes" id="UP000887577"/>
    </source>
</evidence>
<dbReference type="PANTHER" id="PTHR43806:SF7">
    <property type="entry name" value="MEMBRANE-BOUND TRANSCRIPTION FACTOR SITE-1 PROTEASE"/>
    <property type="match status" value="1"/>
</dbReference>
<keyword evidence="5" id="KW-1185">Reference proteome</keyword>
<keyword evidence="2" id="KW-0378">Hydrolase</keyword>
<dbReference type="PANTHER" id="PTHR43806">
    <property type="entry name" value="PEPTIDASE S8"/>
    <property type="match status" value="1"/>
</dbReference>